<reference evidence="5" key="2">
    <citation type="submission" date="2015-07" db="EMBL/GenBank/DDBJ databases">
        <title>Plasmids, circular viruses and viroids from rat gut.</title>
        <authorList>
            <person name="Jorgensen T.J."/>
            <person name="Hansen M.A."/>
            <person name="Xu Z."/>
            <person name="Tabak M.A."/>
            <person name="Sorensen S.J."/>
            <person name="Hansen L.H."/>
        </authorList>
    </citation>
    <scope>NUCLEOTIDE SEQUENCE</scope>
    <source>
        <strain evidence="5">RGRH0064</strain>
    </source>
</reference>
<dbReference type="GO" id="GO:0000150">
    <property type="term" value="F:DNA strand exchange activity"/>
    <property type="evidence" value="ECO:0007669"/>
    <property type="project" value="InterPro"/>
</dbReference>
<dbReference type="InterPro" id="IPR050639">
    <property type="entry name" value="SSR_resolvase"/>
</dbReference>
<dbReference type="InterPro" id="IPR006119">
    <property type="entry name" value="Resolv_N"/>
</dbReference>
<dbReference type="Pfam" id="PF00239">
    <property type="entry name" value="Resolvase"/>
    <property type="match status" value="1"/>
</dbReference>
<evidence type="ECO:0000256" key="1">
    <source>
        <dbReference type="ARBA" id="ARBA00022908"/>
    </source>
</evidence>
<organism evidence="5">
    <name type="scientific">uncultured prokaryote</name>
    <dbReference type="NCBI Taxonomy" id="198431"/>
    <lineage>
        <taxon>unclassified sequences</taxon>
        <taxon>environmental samples</taxon>
    </lineage>
</organism>
<evidence type="ECO:0000313" key="5">
    <source>
        <dbReference type="EMBL" id="CRY93780.1"/>
    </source>
</evidence>
<proteinExistence type="predicted"/>
<name>A0A0H5PX98_9ZZZZ</name>
<dbReference type="InterPro" id="IPR036162">
    <property type="entry name" value="Resolvase-like_N_sf"/>
</dbReference>
<keyword evidence="3" id="KW-0233">DNA recombination</keyword>
<dbReference type="PANTHER" id="PTHR30461">
    <property type="entry name" value="DNA-INVERTASE FROM LAMBDOID PROPHAGE"/>
    <property type="match status" value="1"/>
</dbReference>
<dbReference type="SUPFAM" id="SSF53041">
    <property type="entry name" value="Resolvase-like"/>
    <property type="match status" value="1"/>
</dbReference>
<reference evidence="5" key="1">
    <citation type="submission" date="2015-06" db="EMBL/GenBank/DDBJ databases">
        <authorList>
            <person name="Joergensen T."/>
        </authorList>
    </citation>
    <scope>NUCLEOTIDE SEQUENCE</scope>
    <source>
        <strain evidence="5">RGRH0064</strain>
    </source>
</reference>
<dbReference type="SMART" id="SM00857">
    <property type="entry name" value="Resolvase"/>
    <property type="match status" value="1"/>
</dbReference>
<evidence type="ECO:0000256" key="3">
    <source>
        <dbReference type="ARBA" id="ARBA00023172"/>
    </source>
</evidence>
<dbReference type="InterPro" id="IPR006118">
    <property type="entry name" value="Recombinase_CS"/>
</dbReference>
<accession>A0A0H5PX98</accession>
<protein>
    <recommendedName>
        <fullName evidence="4">Resolvase/invertase-type recombinase catalytic domain-containing protein</fullName>
    </recommendedName>
</protein>
<dbReference type="EMBL" id="LN852755">
    <property type="protein sequence ID" value="CRY93780.1"/>
    <property type="molecule type" value="Genomic_DNA"/>
</dbReference>
<sequence length="210" mass="24507">MVIGYCRVSTQEQNEISQVNILKDRGCEKIYIEKASGKNIQDRPKLKELMDFARADDKILVIEMSRLGRNLKDLLYIVDYFLEKGVIVEVGELGEIKPNSFTQRLFIQVLGALSEFQRNYIREAQRRGIKEAKERGAYKAPRITKMDKVDKLQILGMIENGKRAVDIYRELGFSKYFFYQWIKKNKQFLLDNVKNNAKILKLINKGQQCS</sequence>
<keyword evidence="1" id="KW-0229">DNA integration</keyword>
<dbReference type="GO" id="GO:0003677">
    <property type="term" value="F:DNA binding"/>
    <property type="evidence" value="ECO:0007669"/>
    <property type="project" value="UniProtKB-KW"/>
</dbReference>
<dbReference type="Gene3D" id="3.40.50.1390">
    <property type="entry name" value="Resolvase, N-terminal catalytic domain"/>
    <property type="match status" value="1"/>
</dbReference>
<dbReference type="CDD" id="cd03768">
    <property type="entry name" value="SR_ResInv"/>
    <property type="match status" value="1"/>
</dbReference>
<dbReference type="PROSITE" id="PS51736">
    <property type="entry name" value="RECOMBINASES_3"/>
    <property type="match status" value="1"/>
</dbReference>
<evidence type="ECO:0000259" key="4">
    <source>
        <dbReference type="PROSITE" id="PS51736"/>
    </source>
</evidence>
<dbReference type="GO" id="GO:0015074">
    <property type="term" value="P:DNA integration"/>
    <property type="evidence" value="ECO:0007669"/>
    <property type="project" value="UniProtKB-KW"/>
</dbReference>
<dbReference type="PANTHER" id="PTHR30461:SF26">
    <property type="entry name" value="RESOLVASE HOMOLOG YNEB"/>
    <property type="match status" value="1"/>
</dbReference>
<dbReference type="PROSITE" id="PS00397">
    <property type="entry name" value="RECOMBINASES_1"/>
    <property type="match status" value="1"/>
</dbReference>
<feature type="domain" description="Resolvase/invertase-type recombinase catalytic" evidence="4">
    <location>
        <begin position="1"/>
        <end position="136"/>
    </location>
</feature>
<evidence type="ECO:0000256" key="2">
    <source>
        <dbReference type="ARBA" id="ARBA00023125"/>
    </source>
</evidence>
<keyword evidence="2" id="KW-0238">DNA-binding</keyword>
<dbReference type="AlphaFoldDB" id="A0A0H5PX98"/>